<evidence type="ECO:0000313" key="2">
    <source>
        <dbReference type="EMBL" id="KDN84210.1"/>
    </source>
</evidence>
<feature type="transmembrane region" description="Helical" evidence="1">
    <location>
        <begin position="12"/>
        <end position="35"/>
    </location>
</feature>
<keyword evidence="1" id="KW-0472">Membrane</keyword>
<dbReference type="HOGENOM" id="CLU_056543_1_0_11"/>
<keyword evidence="3" id="KW-1185">Reference proteome</keyword>
<gene>
    <name evidence="2" type="ORF">KCH_40010</name>
</gene>
<comment type="caution">
    <text evidence="2">The sequence shown here is derived from an EMBL/GenBank/DDBJ whole genome shotgun (WGS) entry which is preliminary data.</text>
</comment>
<evidence type="ECO:0000256" key="1">
    <source>
        <dbReference type="SAM" id="Phobius"/>
    </source>
</evidence>
<evidence type="ECO:0000313" key="3">
    <source>
        <dbReference type="Proteomes" id="UP000027178"/>
    </source>
</evidence>
<organism evidence="2 3">
    <name type="scientific">Kitasatospora cheerisanensis KCTC 2395</name>
    <dbReference type="NCBI Taxonomy" id="1348663"/>
    <lineage>
        <taxon>Bacteria</taxon>
        <taxon>Bacillati</taxon>
        <taxon>Actinomycetota</taxon>
        <taxon>Actinomycetes</taxon>
        <taxon>Kitasatosporales</taxon>
        <taxon>Streptomycetaceae</taxon>
        <taxon>Kitasatospora</taxon>
    </lineage>
</organism>
<dbReference type="Proteomes" id="UP000027178">
    <property type="component" value="Unassembled WGS sequence"/>
</dbReference>
<sequence length="211" mass="23465">MAAVRVWSKPARAVLAVAGAGLAACTLAFLAALFLHVAPENSVSREYRAQLNAVVYPEFEQNWQLFAPDPLQREVTVSARVQTVADDGRVTTRDWHPLSAQDLAAVRHDPAPSHLDQNLLRRAWDLYASTHPDGDGPSPAGSRGRIAEQYLKRIALQRIGRAGERVLQVQLRVDTATLAPPAWSQEQVDTSVHSRELPWWPVQDEDWRGLE</sequence>
<dbReference type="Pfam" id="PF19136">
    <property type="entry name" value="DUF5819"/>
    <property type="match status" value="1"/>
</dbReference>
<reference evidence="2 3" key="1">
    <citation type="submission" date="2014-05" db="EMBL/GenBank/DDBJ databases">
        <title>Draft Genome Sequence of Kitasatospora cheerisanensis KCTC 2395.</title>
        <authorList>
            <person name="Nam D.H."/>
        </authorList>
    </citation>
    <scope>NUCLEOTIDE SEQUENCE [LARGE SCALE GENOMIC DNA]</scope>
    <source>
        <strain evidence="2 3">KCTC 2395</strain>
    </source>
</reference>
<keyword evidence="1" id="KW-0812">Transmembrane</keyword>
<dbReference type="eggNOG" id="ENOG5033C5F">
    <property type="taxonomic scope" value="Bacteria"/>
</dbReference>
<dbReference type="RefSeq" id="WP_035864479.1">
    <property type="nucleotide sequence ID" value="NZ_KK853997.1"/>
</dbReference>
<dbReference type="EMBL" id="JNBY01000093">
    <property type="protein sequence ID" value="KDN84210.1"/>
    <property type="molecule type" value="Genomic_DNA"/>
</dbReference>
<name>A0A066Z244_9ACTN</name>
<dbReference type="OrthoDB" id="9342777at2"/>
<dbReference type="InterPro" id="IPR043857">
    <property type="entry name" value="DUF5819"/>
</dbReference>
<accession>A0A066Z244</accession>
<protein>
    <submittedName>
        <fullName evidence="2">Uncharacterized protein</fullName>
    </submittedName>
</protein>
<dbReference type="AlphaFoldDB" id="A0A066Z244"/>
<dbReference type="PROSITE" id="PS51257">
    <property type="entry name" value="PROKAR_LIPOPROTEIN"/>
    <property type="match status" value="1"/>
</dbReference>
<keyword evidence="1" id="KW-1133">Transmembrane helix</keyword>
<proteinExistence type="predicted"/>
<dbReference type="PATRIC" id="fig|1348663.4.peg.3856"/>